<comment type="similarity">
    <text evidence="2 14">Belongs to the cutinase family.</text>
</comment>
<sequence>MKFLSLAVSTLISCALAAPTELERRQMTANDLTSGSCKKVTLIFARASTEPGNMGMSMGPAVCSGLKAKLGAGSVACQGVGGPYSAGLMDNVAPAGTTAGAINEAIRMFQMAHTKCPQSTIVAGGYSQGTAVMMNAISKLDETVRSKVAGVVLFGYTKNAQQKSGIPNYPKDKVKVFCAASDGVCGGMLLVTAGHFAYLMDGSGTQATNFLLSKIKS</sequence>
<dbReference type="SMART" id="SM01110">
    <property type="entry name" value="Cutinase"/>
    <property type="match status" value="1"/>
</dbReference>
<evidence type="ECO:0000256" key="3">
    <source>
        <dbReference type="ARBA" id="ARBA00013095"/>
    </source>
</evidence>
<evidence type="ECO:0000256" key="8">
    <source>
        <dbReference type="ARBA" id="ARBA00023157"/>
    </source>
</evidence>
<keyword evidence="5 14" id="KW-0964">Secreted</keyword>
<evidence type="ECO:0000256" key="2">
    <source>
        <dbReference type="ARBA" id="ARBA00007534"/>
    </source>
</evidence>
<gene>
    <name evidence="15" type="ORF">EJ06DRAFT_148880</name>
</gene>
<dbReference type="GO" id="GO:0016052">
    <property type="term" value="P:carbohydrate catabolic process"/>
    <property type="evidence" value="ECO:0007669"/>
    <property type="project" value="TreeGrafter"/>
</dbReference>
<feature type="active site" description="Proton donor/acceptor" evidence="12">
    <location>
        <position position="195"/>
    </location>
</feature>
<evidence type="ECO:0000256" key="11">
    <source>
        <dbReference type="ARBA" id="ARBA00074522"/>
    </source>
</evidence>
<evidence type="ECO:0000256" key="13">
    <source>
        <dbReference type="PIRSR" id="PIRSR611150-2"/>
    </source>
</evidence>
<keyword evidence="16" id="KW-1185">Reference proteome</keyword>
<feature type="active site" evidence="12">
    <location>
        <position position="182"/>
    </location>
</feature>
<dbReference type="Gene3D" id="3.40.50.1820">
    <property type="entry name" value="alpha/beta hydrolase"/>
    <property type="match status" value="1"/>
</dbReference>
<evidence type="ECO:0000256" key="12">
    <source>
        <dbReference type="PIRSR" id="PIRSR611150-1"/>
    </source>
</evidence>
<dbReference type="EMBL" id="ML996703">
    <property type="protein sequence ID" value="KAF2397428.1"/>
    <property type="molecule type" value="Genomic_DNA"/>
</dbReference>
<dbReference type="EC" id="3.1.1.74" evidence="3 14"/>
<evidence type="ECO:0000256" key="5">
    <source>
        <dbReference type="ARBA" id="ARBA00022525"/>
    </source>
</evidence>
<dbReference type="PRINTS" id="PR00129">
    <property type="entry name" value="CUTINASE"/>
</dbReference>
<evidence type="ECO:0000256" key="9">
    <source>
        <dbReference type="ARBA" id="ARBA00034045"/>
    </source>
</evidence>
<feature type="disulfide bond" evidence="13">
    <location>
        <begin position="178"/>
        <end position="185"/>
    </location>
</feature>
<keyword evidence="4 14" id="KW-0719">Serine esterase</keyword>
<feature type="signal peptide" evidence="14">
    <location>
        <begin position="1"/>
        <end position="17"/>
    </location>
</feature>
<evidence type="ECO:0000256" key="4">
    <source>
        <dbReference type="ARBA" id="ARBA00022487"/>
    </source>
</evidence>
<keyword evidence="8 13" id="KW-1015">Disulfide bond</keyword>
<dbReference type="GO" id="GO:0050525">
    <property type="term" value="F:cutinase activity"/>
    <property type="evidence" value="ECO:0007669"/>
    <property type="project" value="UniProtKB-UniRule"/>
</dbReference>
<organism evidence="15 16">
    <name type="scientific">Trichodelitschia bisporula</name>
    <dbReference type="NCBI Taxonomy" id="703511"/>
    <lineage>
        <taxon>Eukaryota</taxon>
        <taxon>Fungi</taxon>
        <taxon>Dikarya</taxon>
        <taxon>Ascomycota</taxon>
        <taxon>Pezizomycotina</taxon>
        <taxon>Dothideomycetes</taxon>
        <taxon>Dothideomycetes incertae sedis</taxon>
        <taxon>Phaeotrichales</taxon>
        <taxon>Phaeotrichaceae</taxon>
        <taxon>Trichodelitschia</taxon>
    </lineage>
</organism>
<comment type="subcellular location">
    <subcellularLocation>
        <location evidence="1 14">Secreted</location>
    </subcellularLocation>
</comment>
<evidence type="ECO:0000256" key="10">
    <source>
        <dbReference type="ARBA" id="ARBA00057514"/>
    </source>
</evidence>
<dbReference type="SUPFAM" id="SSF53474">
    <property type="entry name" value="alpha/beta-Hydrolases"/>
    <property type="match status" value="1"/>
</dbReference>
<dbReference type="PANTHER" id="PTHR48250:SF3">
    <property type="entry name" value="CUTINASE 1-RELATED"/>
    <property type="match status" value="1"/>
</dbReference>
<accession>A0A6G1HMY3</accession>
<dbReference type="InterPro" id="IPR043580">
    <property type="entry name" value="CUTINASE_1"/>
</dbReference>
<dbReference type="Proteomes" id="UP000799640">
    <property type="component" value="Unassembled WGS sequence"/>
</dbReference>
<proteinExistence type="inferred from homology"/>
<feature type="active site" description="Nucleophile" evidence="12">
    <location>
        <position position="127"/>
    </location>
</feature>
<keyword evidence="6 14" id="KW-0732">Signal</keyword>
<comment type="function">
    <text evidence="10">Catalyzes the hydrolysis of complex carboxylic polyesters found in the cell wall of plants. Degrades cutin, a macromolecule that forms the structure of the plant cuticle. Allows pathogenic fungi to penetrate through the cuticular barrier into the host plant during the initial stage of fungal infection.</text>
</comment>
<evidence type="ECO:0000313" key="16">
    <source>
        <dbReference type="Proteomes" id="UP000799640"/>
    </source>
</evidence>
<name>A0A6G1HMY3_9PEZI</name>
<dbReference type="OrthoDB" id="3225429at2759"/>
<dbReference type="PROSITE" id="PS00155">
    <property type="entry name" value="CUTINASE_1"/>
    <property type="match status" value="1"/>
</dbReference>
<dbReference type="AlphaFoldDB" id="A0A6G1HMY3"/>
<evidence type="ECO:0000313" key="15">
    <source>
        <dbReference type="EMBL" id="KAF2397428.1"/>
    </source>
</evidence>
<dbReference type="InterPro" id="IPR029058">
    <property type="entry name" value="AB_hydrolase_fold"/>
</dbReference>
<reference evidence="15" key="1">
    <citation type="journal article" date="2020" name="Stud. Mycol.">
        <title>101 Dothideomycetes genomes: a test case for predicting lifestyles and emergence of pathogens.</title>
        <authorList>
            <person name="Haridas S."/>
            <person name="Albert R."/>
            <person name="Binder M."/>
            <person name="Bloem J."/>
            <person name="Labutti K."/>
            <person name="Salamov A."/>
            <person name="Andreopoulos B."/>
            <person name="Baker S."/>
            <person name="Barry K."/>
            <person name="Bills G."/>
            <person name="Bluhm B."/>
            <person name="Cannon C."/>
            <person name="Castanera R."/>
            <person name="Culley D."/>
            <person name="Daum C."/>
            <person name="Ezra D."/>
            <person name="Gonzalez J."/>
            <person name="Henrissat B."/>
            <person name="Kuo A."/>
            <person name="Liang C."/>
            <person name="Lipzen A."/>
            <person name="Lutzoni F."/>
            <person name="Magnuson J."/>
            <person name="Mondo S."/>
            <person name="Nolan M."/>
            <person name="Ohm R."/>
            <person name="Pangilinan J."/>
            <person name="Park H.-J."/>
            <person name="Ramirez L."/>
            <person name="Alfaro M."/>
            <person name="Sun H."/>
            <person name="Tritt A."/>
            <person name="Yoshinaga Y."/>
            <person name="Zwiers L.-H."/>
            <person name="Turgeon B."/>
            <person name="Goodwin S."/>
            <person name="Spatafora J."/>
            <person name="Crous P."/>
            <person name="Grigoriev I."/>
        </authorList>
    </citation>
    <scope>NUCLEOTIDE SEQUENCE</scope>
    <source>
        <strain evidence="15">CBS 262.69</strain>
    </source>
</reference>
<dbReference type="FunFam" id="3.40.50.1820:FF:000235">
    <property type="entry name" value="Cutinase 1"/>
    <property type="match status" value="1"/>
</dbReference>
<dbReference type="PANTHER" id="PTHR48250">
    <property type="entry name" value="CUTINASE 2-RELATED"/>
    <property type="match status" value="1"/>
</dbReference>
<feature type="disulfide bond" evidence="13">
    <location>
        <begin position="37"/>
        <end position="116"/>
    </location>
</feature>
<dbReference type="InterPro" id="IPR011150">
    <property type="entry name" value="Cutinase_monf"/>
</dbReference>
<evidence type="ECO:0000256" key="7">
    <source>
        <dbReference type="ARBA" id="ARBA00022801"/>
    </source>
</evidence>
<feature type="chain" id="PRO_5026373490" description="Cutinase" evidence="14">
    <location>
        <begin position="18"/>
        <end position="217"/>
    </location>
</feature>
<dbReference type="InterPro" id="IPR000675">
    <property type="entry name" value="Cutinase/axe"/>
</dbReference>
<evidence type="ECO:0000256" key="6">
    <source>
        <dbReference type="ARBA" id="ARBA00022729"/>
    </source>
</evidence>
<evidence type="ECO:0000256" key="14">
    <source>
        <dbReference type="RuleBase" id="RU361263"/>
    </source>
</evidence>
<protein>
    <recommendedName>
        <fullName evidence="11 14">Cutinase</fullName>
        <ecNumber evidence="3 14">3.1.1.74</ecNumber>
    </recommendedName>
</protein>
<comment type="catalytic activity">
    <reaction evidence="9 14">
        <text>cutin + H2O = cutin monomers.</text>
        <dbReference type="EC" id="3.1.1.74"/>
    </reaction>
</comment>
<evidence type="ECO:0000256" key="1">
    <source>
        <dbReference type="ARBA" id="ARBA00004613"/>
    </source>
</evidence>
<keyword evidence="7 14" id="KW-0378">Hydrolase</keyword>
<dbReference type="Pfam" id="PF01083">
    <property type="entry name" value="Cutinase"/>
    <property type="match status" value="1"/>
</dbReference>
<dbReference type="GO" id="GO:0005576">
    <property type="term" value="C:extracellular region"/>
    <property type="evidence" value="ECO:0007669"/>
    <property type="project" value="UniProtKB-SubCell"/>
</dbReference>